<evidence type="ECO:0000313" key="9">
    <source>
        <dbReference type="EMBL" id="PWN38769.1"/>
    </source>
</evidence>
<evidence type="ECO:0000259" key="8">
    <source>
        <dbReference type="SMART" id="SM00657"/>
    </source>
</evidence>
<accession>A0A316VMB1</accession>
<dbReference type="InterPro" id="IPR005574">
    <property type="entry name" value="Rpb4/RPC9"/>
</dbReference>
<feature type="compositionally biased region" description="Basic and acidic residues" evidence="7">
    <location>
        <begin position="207"/>
        <end position="217"/>
    </location>
</feature>
<proteinExistence type="inferred from homology"/>
<feature type="domain" description="RNA polymerase Rpb4/RPC9 core" evidence="8">
    <location>
        <begin position="73"/>
        <end position="191"/>
    </location>
</feature>
<keyword evidence="4" id="KW-0240">DNA-directed RNA polymerase</keyword>
<evidence type="ECO:0000256" key="3">
    <source>
        <dbReference type="ARBA" id="ARBA00016672"/>
    </source>
</evidence>
<reference evidence="9 10" key="1">
    <citation type="journal article" date="2018" name="Mol. Biol. Evol.">
        <title>Broad Genomic Sampling Reveals a Smut Pathogenic Ancestry of the Fungal Clade Ustilaginomycotina.</title>
        <authorList>
            <person name="Kijpornyongpan T."/>
            <person name="Mondo S.J."/>
            <person name="Barry K."/>
            <person name="Sandor L."/>
            <person name="Lee J."/>
            <person name="Lipzen A."/>
            <person name="Pangilinan J."/>
            <person name="LaButti K."/>
            <person name="Hainaut M."/>
            <person name="Henrissat B."/>
            <person name="Grigoriev I.V."/>
            <person name="Spatafora J.W."/>
            <person name="Aime M.C."/>
        </authorList>
    </citation>
    <scope>NUCLEOTIDE SEQUENCE [LARGE SCALE GENOMIC DNA]</scope>
    <source>
        <strain evidence="9 10">MCA 4658</strain>
    </source>
</reference>
<protein>
    <recommendedName>
        <fullName evidence="3">DNA-directed RNA polymerase III subunit RPC9</fullName>
    </recommendedName>
</protein>
<dbReference type="InterPro" id="IPR006590">
    <property type="entry name" value="RNA_pol_Rpb4/RPC9_core"/>
</dbReference>
<evidence type="ECO:0000313" key="10">
    <source>
        <dbReference type="Proteomes" id="UP000245783"/>
    </source>
</evidence>
<comment type="similarity">
    <text evidence="2">Belongs to the eukaryotic RPC9 RNA polymerase subunit family.</text>
</comment>
<gene>
    <name evidence="9" type="ORF">IE81DRAFT_369594</name>
</gene>
<dbReference type="GeneID" id="37039131"/>
<evidence type="ECO:0000256" key="1">
    <source>
        <dbReference type="ARBA" id="ARBA00004123"/>
    </source>
</evidence>
<evidence type="ECO:0000256" key="4">
    <source>
        <dbReference type="ARBA" id="ARBA00022478"/>
    </source>
</evidence>
<dbReference type="InParanoid" id="A0A316VMB1"/>
<feature type="compositionally biased region" description="Basic and acidic residues" evidence="7">
    <location>
        <begin position="288"/>
        <end position="297"/>
    </location>
</feature>
<dbReference type="Gene3D" id="1.20.1250.40">
    <property type="match status" value="2"/>
</dbReference>
<dbReference type="PANTHER" id="PTHR15561:SF0">
    <property type="entry name" value="DNA-DIRECTED RNA POLYMERASE III SUBUNIT RPC9"/>
    <property type="match status" value="1"/>
</dbReference>
<keyword evidence="10" id="KW-1185">Reference proteome</keyword>
<dbReference type="InterPro" id="IPR010997">
    <property type="entry name" value="HRDC-like_sf"/>
</dbReference>
<dbReference type="GO" id="GO:0005666">
    <property type="term" value="C:RNA polymerase III complex"/>
    <property type="evidence" value="ECO:0007669"/>
    <property type="project" value="InterPro"/>
</dbReference>
<sequence length="297" mass="32883">MKVIHPRAALLSDYEVLSLLQDMEAEQKSDSKRRTPAVFGTPVDALDTASSDPSGLNSLAPATSLITTIGASSSSSSAAADTNSYLSLQPPNLRSIQADTLLYLQAEHKPCVAAAQNAQSIQAFIKALMKWEREEELGDKRLTKGERLMCVNLAPRTIVELHCVVEELSERLNSEQMEHLLWLISVHFPLEGAPAPTSYDPSNGSYHPEHAHAHASEDVEQLEQSDPLTPAEQSRQLRDNHRARSAAQRQQYDRIEADGELEDELLNGYEEEEDEEEDDLVDAAPEVDDARGQEEEM</sequence>
<dbReference type="GO" id="GO:0006384">
    <property type="term" value="P:transcription initiation at RNA polymerase III promoter"/>
    <property type="evidence" value="ECO:0007669"/>
    <property type="project" value="InterPro"/>
</dbReference>
<dbReference type="SMART" id="SM00657">
    <property type="entry name" value="RPOL4c"/>
    <property type="match status" value="1"/>
</dbReference>
<keyword evidence="6" id="KW-0539">Nucleus</keyword>
<organism evidence="9 10">
    <name type="scientific">Ceraceosorus guamensis</name>
    <dbReference type="NCBI Taxonomy" id="1522189"/>
    <lineage>
        <taxon>Eukaryota</taxon>
        <taxon>Fungi</taxon>
        <taxon>Dikarya</taxon>
        <taxon>Basidiomycota</taxon>
        <taxon>Ustilaginomycotina</taxon>
        <taxon>Exobasidiomycetes</taxon>
        <taxon>Ceraceosorales</taxon>
        <taxon>Ceraceosoraceae</taxon>
        <taxon>Ceraceosorus</taxon>
    </lineage>
</organism>
<feature type="region of interest" description="Disordered" evidence="7">
    <location>
        <begin position="195"/>
        <end position="297"/>
    </location>
</feature>
<evidence type="ECO:0000256" key="2">
    <source>
        <dbReference type="ARBA" id="ARBA00006898"/>
    </source>
</evidence>
<dbReference type="STRING" id="1522189.A0A316VMB1"/>
<dbReference type="RefSeq" id="XP_025365929.1">
    <property type="nucleotide sequence ID" value="XM_025517261.1"/>
</dbReference>
<dbReference type="GO" id="GO:0000166">
    <property type="term" value="F:nucleotide binding"/>
    <property type="evidence" value="ECO:0007669"/>
    <property type="project" value="InterPro"/>
</dbReference>
<dbReference type="PANTHER" id="PTHR15561">
    <property type="entry name" value="CALCITONIN GENE-RELATED PEPTIDE-RECEPTOR COMPONENT PROTEIN"/>
    <property type="match status" value="1"/>
</dbReference>
<dbReference type="InterPro" id="IPR038324">
    <property type="entry name" value="Rpb4/RPC9_sf"/>
</dbReference>
<dbReference type="InterPro" id="IPR038846">
    <property type="entry name" value="RPC9"/>
</dbReference>
<name>A0A316VMB1_9BASI</name>
<dbReference type="AlphaFoldDB" id="A0A316VMB1"/>
<keyword evidence="5" id="KW-0804">Transcription</keyword>
<dbReference type="OrthoDB" id="1746530at2759"/>
<feature type="compositionally biased region" description="Acidic residues" evidence="7">
    <location>
        <begin position="258"/>
        <end position="287"/>
    </location>
</feature>
<comment type="subcellular location">
    <subcellularLocation>
        <location evidence="1">Nucleus</location>
    </subcellularLocation>
</comment>
<evidence type="ECO:0000256" key="7">
    <source>
        <dbReference type="SAM" id="MobiDB-lite"/>
    </source>
</evidence>
<dbReference type="Pfam" id="PF03874">
    <property type="entry name" value="RNA_pol_Rpb4"/>
    <property type="match status" value="1"/>
</dbReference>
<dbReference type="Proteomes" id="UP000245783">
    <property type="component" value="Unassembled WGS sequence"/>
</dbReference>
<dbReference type="EMBL" id="KZ819540">
    <property type="protein sequence ID" value="PWN38769.1"/>
    <property type="molecule type" value="Genomic_DNA"/>
</dbReference>
<feature type="compositionally biased region" description="Polar residues" evidence="7">
    <location>
        <begin position="224"/>
        <end position="234"/>
    </location>
</feature>
<evidence type="ECO:0000256" key="5">
    <source>
        <dbReference type="ARBA" id="ARBA00023163"/>
    </source>
</evidence>
<evidence type="ECO:0000256" key="6">
    <source>
        <dbReference type="ARBA" id="ARBA00023242"/>
    </source>
</evidence>
<dbReference type="SUPFAM" id="SSF47819">
    <property type="entry name" value="HRDC-like"/>
    <property type="match status" value="1"/>
</dbReference>